<dbReference type="AlphaFoldDB" id="A0A0D2CMY2"/>
<dbReference type="PANTHER" id="PTHR43161:SF23">
    <property type="entry name" value="(R,R)-BUTANEDIOL DEHYDROGENASE-RELATED"/>
    <property type="match status" value="1"/>
</dbReference>
<keyword evidence="3 6" id="KW-0479">Metal-binding</keyword>
<sequence length="419" mass="44624">MSTRAAMLAQHFGKHPRLALPTSQILSSDTMESQSCKPRDQSSSQDKQQAQVIALRFYDKETVKVDRISALTCQADEVRIQIAYCGICGSDIHEYQHGPHVAPAQGSKHPYSGVQLPVILGHEMSGTIVEIGSKVSGLQVGQRVAVNPSLDDRSYDGNLCPSCQRGQINICKRWGTYGYNAPSGGFATEAVVKSFNCFPIPDNVPLSVGALAEPLAVAWHMIRVSEFKRGQTALILGAGPIGIAILLGLKSMGASVVIVTEIADGRARQAATFGADIVINPLKPQSGDSKRGDAVTEAVSSLTKDGVDVAFDASGLQSTLDAALASTRPGGTICNVAIRHGPVKVDLNELIYREKRIVGGICYTTQDFKDVIAAMGQGEIPFEAMITSIVPLEDAHVGGILELIKNKSNHLKILISPQS</sequence>
<evidence type="ECO:0000256" key="6">
    <source>
        <dbReference type="RuleBase" id="RU361277"/>
    </source>
</evidence>
<evidence type="ECO:0000256" key="1">
    <source>
        <dbReference type="ARBA" id="ARBA00001947"/>
    </source>
</evidence>
<dbReference type="STRING" id="569365.A0A0D2CMY2"/>
<reference evidence="8 9" key="1">
    <citation type="submission" date="2015-01" db="EMBL/GenBank/DDBJ databases">
        <title>The Genome Sequence of Cladophialophora immunda CBS83496.</title>
        <authorList>
            <consortium name="The Broad Institute Genomics Platform"/>
            <person name="Cuomo C."/>
            <person name="de Hoog S."/>
            <person name="Gorbushina A."/>
            <person name="Stielow B."/>
            <person name="Teixiera M."/>
            <person name="Abouelleil A."/>
            <person name="Chapman S.B."/>
            <person name="Priest M."/>
            <person name="Young S.K."/>
            <person name="Wortman J."/>
            <person name="Nusbaum C."/>
            <person name="Birren B."/>
        </authorList>
    </citation>
    <scope>NUCLEOTIDE SEQUENCE [LARGE SCALE GENOMIC DNA]</scope>
    <source>
        <strain evidence="8 9">CBS 83496</strain>
    </source>
</reference>
<dbReference type="InterPro" id="IPR002328">
    <property type="entry name" value="ADH_Zn_CS"/>
</dbReference>
<protein>
    <recommendedName>
        <fullName evidence="7">Enoyl reductase (ER) domain-containing protein</fullName>
    </recommendedName>
</protein>
<gene>
    <name evidence="8" type="ORF">PV07_04113</name>
</gene>
<proteinExistence type="inferred from homology"/>
<dbReference type="InterPro" id="IPR020843">
    <property type="entry name" value="ER"/>
</dbReference>
<dbReference type="InterPro" id="IPR013149">
    <property type="entry name" value="ADH-like_C"/>
</dbReference>
<evidence type="ECO:0000259" key="7">
    <source>
        <dbReference type="SMART" id="SM00829"/>
    </source>
</evidence>
<dbReference type="GO" id="GO:0005737">
    <property type="term" value="C:cytoplasm"/>
    <property type="evidence" value="ECO:0007669"/>
    <property type="project" value="TreeGrafter"/>
</dbReference>
<name>A0A0D2CMY2_9EURO</name>
<evidence type="ECO:0000313" key="9">
    <source>
        <dbReference type="Proteomes" id="UP000054466"/>
    </source>
</evidence>
<dbReference type="PANTHER" id="PTHR43161">
    <property type="entry name" value="SORBITOL DEHYDROGENASE"/>
    <property type="match status" value="1"/>
</dbReference>
<dbReference type="Proteomes" id="UP000054466">
    <property type="component" value="Unassembled WGS sequence"/>
</dbReference>
<organism evidence="8 9">
    <name type="scientific">Cladophialophora immunda</name>
    <dbReference type="NCBI Taxonomy" id="569365"/>
    <lineage>
        <taxon>Eukaryota</taxon>
        <taxon>Fungi</taxon>
        <taxon>Dikarya</taxon>
        <taxon>Ascomycota</taxon>
        <taxon>Pezizomycotina</taxon>
        <taxon>Eurotiomycetes</taxon>
        <taxon>Chaetothyriomycetidae</taxon>
        <taxon>Chaetothyriales</taxon>
        <taxon>Herpotrichiellaceae</taxon>
        <taxon>Cladophialophora</taxon>
    </lineage>
</organism>
<dbReference type="InterPro" id="IPR036291">
    <property type="entry name" value="NAD(P)-bd_dom_sf"/>
</dbReference>
<feature type="domain" description="Enoyl reductase (ER)" evidence="7">
    <location>
        <begin position="61"/>
        <end position="415"/>
    </location>
</feature>
<dbReference type="EMBL" id="KN847041">
    <property type="protein sequence ID" value="KIW32583.1"/>
    <property type="molecule type" value="Genomic_DNA"/>
</dbReference>
<keyword evidence="9" id="KW-1185">Reference proteome</keyword>
<dbReference type="Gene3D" id="3.40.50.720">
    <property type="entry name" value="NAD(P)-binding Rossmann-like Domain"/>
    <property type="match status" value="1"/>
</dbReference>
<evidence type="ECO:0000256" key="2">
    <source>
        <dbReference type="ARBA" id="ARBA00008072"/>
    </source>
</evidence>
<dbReference type="Gene3D" id="3.90.180.10">
    <property type="entry name" value="Medium-chain alcohol dehydrogenases, catalytic domain"/>
    <property type="match status" value="1"/>
</dbReference>
<dbReference type="PROSITE" id="PS00059">
    <property type="entry name" value="ADH_ZINC"/>
    <property type="match status" value="1"/>
</dbReference>
<comment type="cofactor">
    <cofactor evidence="1 6">
        <name>Zn(2+)</name>
        <dbReference type="ChEBI" id="CHEBI:29105"/>
    </cofactor>
</comment>
<dbReference type="GO" id="GO:0008270">
    <property type="term" value="F:zinc ion binding"/>
    <property type="evidence" value="ECO:0007669"/>
    <property type="project" value="InterPro"/>
</dbReference>
<dbReference type="GeneID" id="27343307"/>
<dbReference type="SUPFAM" id="SSF51735">
    <property type="entry name" value="NAD(P)-binding Rossmann-fold domains"/>
    <property type="match status" value="1"/>
</dbReference>
<dbReference type="VEuPathDB" id="FungiDB:PV07_04113"/>
<dbReference type="RefSeq" id="XP_016252799.1">
    <property type="nucleotide sequence ID" value="XM_016390897.1"/>
</dbReference>
<comment type="similarity">
    <text evidence="2 6">Belongs to the zinc-containing alcohol dehydrogenase family.</text>
</comment>
<dbReference type="InterPro" id="IPR013154">
    <property type="entry name" value="ADH-like_N"/>
</dbReference>
<keyword evidence="4 6" id="KW-0862">Zinc</keyword>
<dbReference type="InterPro" id="IPR011032">
    <property type="entry name" value="GroES-like_sf"/>
</dbReference>
<dbReference type="SUPFAM" id="SSF50129">
    <property type="entry name" value="GroES-like"/>
    <property type="match status" value="1"/>
</dbReference>
<dbReference type="GO" id="GO:0034079">
    <property type="term" value="P:butanediol biosynthetic process"/>
    <property type="evidence" value="ECO:0007669"/>
    <property type="project" value="TreeGrafter"/>
</dbReference>
<evidence type="ECO:0000256" key="4">
    <source>
        <dbReference type="ARBA" id="ARBA00022833"/>
    </source>
</evidence>
<dbReference type="SMART" id="SM00829">
    <property type="entry name" value="PKS_ER"/>
    <property type="match status" value="1"/>
</dbReference>
<dbReference type="Pfam" id="PF00107">
    <property type="entry name" value="ADH_zinc_N"/>
    <property type="match status" value="1"/>
</dbReference>
<dbReference type="Pfam" id="PF08240">
    <property type="entry name" value="ADH_N"/>
    <property type="match status" value="1"/>
</dbReference>
<dbReference type="GO" id="GO:0000721">
    <property type="term" value="F:(R,R)-butanediol dehydrogenase activity"/>
    <property type="evidence" value="ECO:0007669"/>
    <property type="project" value="TreeGrafter"/>
</dbReference>
<evidence type="ECO:0000313" key="8">
    <source>
        <dbReference type="EMBL" id="KIW32583.1"/>
    </source>
</evidence>
<accession>A0A0D2CMY2</accession>
<dbReference type="CDD" id="cd08233">
    <property type="entry name" value="butanediol_DH_like"/>
    <property type="match status" value="1"/>
</dbReference>
<dbReference type="OrthoDB" id="3941538at2759"/>
<keyword evidence="5" id="KW-0560">Oxidoreductase</keyword>
<dbReference type="HOGENOM" id="CLU_026673_11_0_1"/>
<evidence type="ECO:0000256" key="3">
    <source>
        <dbReference type="ARBA" id="ARBA00022723"/>
    </source>
</evidence>
<evidence type="ECO:0000256" key="5">
    <source>
        <dbReference type="ARBA" id="ARBA00023002"/>
    </source>
</evidence>